<gene>
    <name evidence="1" type="ORF">LJ656_34305</name>
</gene>
<accession>A0ABS8K622</accession>
<keyword evidence="2" id="KW-1185">Reference proteome</keyword>
<comment type="caution">
    <text evidence="1">The sequence shown here is derived from an EMBL/GenBank/DDBJ whole genome shotgun (WGS) entry which is preliminary data.</text>
</comment>
<dbReference type="RefSeq" id="WP_230513874.1">
    <property type="nucleotide sequence ID" value="NZ_JAJITD010000036.1"/>
</dbReference>
<dbReference type="EMBL" id="JAJITD010000036">
    <property type="protein sequence ID" value="MCC8397622.1"/>
    <property type="molecule type" value="Genomic_DNA"/>
</dbReference>
<reference evidence="1 2" key="1">
    <citation type="submission" date="2021-11" db="EMBL/GenBank/DDBJ databases">
        <authorList>
            <person name="Oh E.-T."/>
            <person name="Kim S.-B."/>
        </authorList>
    </citation>
    <scope>NUCLEOTIDE SEQUENCE [LARGE SCALE GENOMIC DNA]</scope>
    <source>
        <strain evidence="1 2">MMS20-SJTR3</strain>
    </source>
</reference>
<proteinExistence type="predicted"/>
<evidence type="ECO:0000313" key="2">
    <source>
        <dbReference type="Proteomes" id="UP001431019"/>
    </source>
</evidence>
<name>A0ABS8K622_9BURK</name>
<sequence>MKGKNEKIVDLSGYIVIFRGRSSANKRPHGSDNIEPSVCDSDYVAIAKKKFTLALDVVNQATPVVSAEKIKELSDEEDRISEHCPIPQSGVPDVMFCREPIYYKENREAWRALRSTPEYIEWKLHEEVDFLRPVLPEIDRYTSSNIVHARFYGVKGNIWLLTMLGSDFAKLYPPVDPGEPDPMFLNRSKVIGPLQDARDGLFDILRCDANKTATTPQTPH</sequence>
<dbReference type="Proteomes" id="UP001431019">
    <property type="component" value="Unassembled WGS sequence"/>
</dbReference>
<protein>
    <submittedName>
        <fullName evidence="1">Uncharacterized protein</fullName>
    </submittedName>
</protein>
<evidence type="ECO:0000313" key="1">
    <source>
        <dbReference type="EMBL" id="MCC8397622.1"/>
    </source>
</evidence>
<organism evidence="1 2">
    <name type="scientific">Paraburkholderia sejongensis</name>
    <dbReference type="NCBI Taxonomy" id="2886946"/>
    <lineage>
        <taxon>Bacteria</taxon>
        <taxon>Pseudomonadati</taxon>
        <taxon>Pseudomonadota</taxon>
        <taxon>Betaproteobacteria</taxon>
        <taxon>Burkholderiales</taxon>
        <taxon>Burkholderiaceae</taxon>
        <taxon>Paraburkholderia</taxon>
    </lineage>
</organism>